<dbReference type="OMA" id="YTISHAG"/>
<dbReference type="CDD" id="cd12148">
    <property type="entry name" value="fungal_TF_MHR"/>
    <property type="match status" value="1"/>
</dbReference>
<name>A0A3E2HN42_SCYLI</name>
<dbReference type="InterPro" id="IPR036864">
    <property type="entry name" value="Zn2-C6_fun-type_DNA-bd_sf"/>
</dbReference>
<feature type="region of interest" description="Disordered" evidence="3">
    <location>
        <begin position="738"/>
        <end position="759"/>
    </location>
</feature>
<dbReference type="OrthoDB" id="4524249at2759"/>
<evidence type="ECO:0000256" key="2">
    <source>
        <dbReference type="ARBA" id="ARBA00023242"/>
    </source>
</evidence>
<feature type="non-terminal residue" evidence="5">
    <location>
        <position position="881"/>
    </location>
</feature>
<dbReference type="PANTHER" id="PTHR47425">
    <property type="entry name" value="FARB-RELATED"/>
    <property type="match status" value="1"/>
</dbReference>
<dbReference type="GO" id="GO:0000981">
    <property type="term" value="F:DNA-binding transcription factor activity, RNA polymerase II-specific"/>
    <property type="evidence" value="ECO:0007669"/>
    <property type="project" value="InterPro"/>
</dbReference>
<dbReference type="STRING" id="5539.A0A3E2HN42"/>
<evidence type="ECO:0000259" key="4">
    <source>
        <dbReference type="PROSITE" id="PS50048"/>
    </source>
</evidence>
<dbReference type="PROSITE" id="PS00463">
    <property type="entry name" value="ZN2_CY6_FUNGAL_1"/>
    <property type="match status" value="1"/>
</dbReference>
<dbReference type="SUPFAM" id="SSF57701">
    <property type="entry name" value="Zn2/Cys6 DNA-binding domain"/>
    <property type="match status" value="1"/>
</dbReference>
<protein>
    <recommendedName>
        <fullName evidence="4">Zn(2)-C6 fungal-type domain-containing protein</fullName>
    </recommendedName>
</protein>
<sequence length="881" mass="98434">MASTVSFSPSPTSDMLDINSFSNLLEAEAHSPRGLSHIKRRRATRACLGCRARKVRCNVTEDDGPCTNCRLDRLECVVRRRKRARPQQFQVHCFKQDPNYLCSPAKNVITIEDNGCLLDEERDQNTLLATPGLSLDLLGGDVPRVADNLDDNTISLSPFGGVDSPRDCHQANDNIFNQDLSQSTDFVSTTTFPVGVSGLNTMEKSSSNPLLPAYIKPLQGQVATEDIEYLHQRGALTIPDPELRNALLQGFTEYVYPYMPMLDLKDFVDIINQGDGNNGLVSLLLFQAVMFAGSAFIDMKHFSNAGYDIRRVARAALFQKVRLLYEFDSEPCVISQIQSLLLMTYYFNRPNEQKDLWYWIGIVVSLAHSAGLQWDPKNKLIPPTLREQHLRKRLWWSIFMRDQIIAIGMRRLPRIGKDDYNVPLLTLDDFECDADLTQLSILAPSCTMARDVFQRRQLAIMCMEKAKLSILMGLLLSSQYTISHAGHGKPDLMLSPKKVHSATQQARLCLQELGSWNSHLPRICVYDSRTALSHCESPAMIVHKAILRMIYLTTLSAVYRPEVLPICPWSASTTTLLHPKATDLVDLGQHAIHRSANEIACIAQDLQSLDLVRFLPTTVVTALLPAMMIHLLEIRSKSSQTTSLMPSFHLFGGCMRIMQKLHEMYASADFAIEFIEDTARKANVNVTFMISPRSTIATSGLHTCSSETLHDSEDSSVNSSLNRQHLFTRKITKDDESNTAKDLDSVCGEKDEDPKRGNAQGENIVLSRTGLSTDRNLLNFFNFTTVDSALSISPDSLLSGPVNGCQSQQESDLANQWNVALNPRDFVGSTGTIKLDSLDMIGDSISDVHDMVNLAMDELQYCNDSSNSHDFDFWGLFTTAV</sequence>
<keyword evidence="2" id="KW-0539">Nucleus</keyword>
<feature type="domain" description="Zn(2)-C6 fungal-type" evidence="4">
    <location>
        <begin position="46"/>
        <end position="78"/>
    </location>
</feature>
<feature type="compositionally biased region" description="Basic and acidic residues" evidence="3">
    <location>
        <begin position="738"/>
        <end position="756"/>
    </location>
</feature>
<dbReference type="EMBL" id="NCSJ02000016">
    <property type="protein sequence ID" value="RFU34800.1"/>
    <property type="molecule type" value="Genomic_DNA"/>
</dbReference>
<dbReference type="Proteomes" id="UP000258309">
    <property type="component" value="Unassembled WGS sequence"/>
</dbReference>
<evidence type="ECO:0000313" key="5">
    <source>
        <dbReference type="EMBL" id="RFU34800.1"/>
    </source>
</evidence>
<dbReference type="AlphaFoldDB" id="A0A3E2HN42"/>
<feature type="non-terminal residue" evidence="5">
    <location>
        <position position="1"/>
    </location>
</feature>
<evidence type="ECO:0000313" key="6">
    <source>
        <dbReference type="Proteomes" id="UP000258309"/>
    </source>
</evidence>
<organism evidence="5 6">
    <name type="scientific">Scytalidium lignicola</name>
    <name type="common">Hyphomycete</name>
    <dbReference type="NCBI Taxonomy" id="5539"/>
    <lineage>
        <taxon>Eukaryota</taxon>
        <taxon>Fungi</taxon>
        <taxon>Dikarya</taxon>
        <taxon>Ascomycota</taxon>
        <taxon>Pezizomycotina</taxon>
        <taxon>Leotiomycetes</taxon>
        <taxon>Leotiomycetes incertae sedis</taxon>
        <taxon>Scytalidium</taxon>
    </lineage>
</organism>
<dbReference type="Pfam" id="PF00172">
    <property type="entry name" value="Zn_clus"/>
    <property type="match status" value="1"/>
</dbReference>
<dbReference type="PANTHER" id="PTHR47425:SF2">
    <property type="entry name" value="FARB-RELATED"/>
    <property type="match status" value="1"/>
</dbReference>
<dbReference type="CDD" id="cd00067">
    <property type="entry name" value="GAL4"/>
    <property type="match status" value="1"/>
</dbReference>
<evidence type="ECO:0000256" key="3">
    <source>
        <dbReference type="SAM" id="MobiDB-lite"/>
    </source>
</evidence>
<evidence type="ECO:0000256" key="1">
    <source>
        <dbReference type="ARBA" id="ARBA00022723"/>
    </source>
</evidence>
<dbReference type="InterPro" id="IPR052761">
    <property type="entry name" value="Fungal_Detox/Toxin_TFs"/>
</dbReference>
<dbReference type="GO" id="GO:0003677">
    <property type="term" value="F:DNA binding"/>
    <property type="evidence" value="ECO:0007669"/>
    <property type="project" value="InterPro"/>
</dbReference>
<gene>
    <name evidence="5" type="ORF">B7463_g1529</name>
</gene>
<proteinExistence type="predicted"/>
<dbReference type="GO" id="GO:0008270">
    <property type="term" value="F:zinc ion binding"/>
    <property type="evidence" value="ECO:0007669"/>
    <property type="project" value="InterPro"/>
</dbReference>
<dbReference type="Gene3D" id="4.10.240.10">
    <property type="entry name" value="Zn(2)-C6 fungal-type DNA-binding domain"/>
    <property type="match status" value="1"/>
</dbReference>
<dbReference type="InterPro" id="IPR007219">
    <property type="entry name" value="XnlR_reg_dom"/>
</dbReference>
<keyword evidence="6" id="KW-1185">Reference proteome</keyword>
<reference evidence="5 6" key="1">
    <citation type="submission" date="2018-05" db="EMBL/GenBank/DDBJ databases">
        <title>Draft genome sequence of Scytalidium lignicola DSM 105466, a ubiquitous saprotrophic fungus.</title>
        <authorList>
            <person name="Buettner E."/>
            <person name="Gebauer A.M."/>
            <person name="Hofrichter M."/>
            <person name="Liers C."/>
            <person name="Kellner H."/>
        </authorList>
    </citation>
    <scope>NUCLEOTIDE SEQUENCE [LARGE SCALE GENOMIC DNA]</scope>
    <source>
        <strain evidence="5 6">DSM 105466</strain>
    </source>
</reference>
<dbReference type="Pfam" id="PF04082">
    <property type="entry name" value="Fungal_trans"/>
    <property type="match status" value="1"/>
</dbReference>
<keyword evidence="1" id="KW-0479">Metal-binding</keyword>
<accession>A0A3E2HN42</accession>
<dbReference type="InterPro" id="IPR001138">
    <property type="entry name" value="Zn2Cys6_DnaBD"/>
</dbReference>
<dbReference type="GO" id="GO:0006351">
    <property type="term" value="P:DNA-templated transcription"/>
    <property type="evidence" value="ECO:0007669"/>
    <property type="project" value="InterPro"/>
</dbReference>
<dbReference type="PROSITE" id="PS50048">
    <property type="entry name" value="ZN2_CY6_FUNGAL_2"/>
    <property type="match status" value="1"/>
</dbReference>
<dbReference type="SMART" id="SM00066">
    <property type="entry name" value="GAL4"/>
    <property type="match status" value="1"/>
</dbReference>
<comment type="caution">
    <text evidence="5">The sequence shown here is derived from an EMBL/GenBank/DDBJ whole genome shotgun (WGS) entry which is preliminary data.</text>
</comment>
<dbReference type="SMART" id="SM00906">
    <property type="entry name" value="Fungal_trans"/>
    <property type="match status" value="1"/>
</dbReference>